<keyword evidence="2" id="KW-1185">Reference proteome</keyword>
<evidence type="ECO:0008006" key="3">
    <source>
        <dbReference type="Google" id="ProtNLM"/>
    </source>
</evidence>
<evidence type="ECO:0000313" key="2">
    <source>
        <dbReference type="Proteomes" id="UP001204376"/>
    </source>
</evidence>
<sequence length="731" mass="84770">MKQPEISIEEGQRRINEVFENLPQKMGSLLEDLKDKATKFESLQLISNISHYNHLRDTRRYSDYNDGRMAVIAELVSILCLKIGYIDKCEITTENINEKLKELQDVAAQYFGMFSLNHSNNRLGEETTLQRITNKLNRDEIVVRNPGLIEHHYMIVEQLFKELNPEIKKQFGFDINDSLVIRKSLIKLFQNRIKIALDSAHDKTEIARLEVLKFRNTGSVTFDGLLSVGDLNQLKPFSSKKLKNILLYHYMNEIYYNLSSIYAFTAGDLANHCQVSVEIAENFLKPFACEFGSIKENIEILGALTILRTKPVIKKNDKYIIPSFSLLTWAVEPTIEDYFKQYTKLSNKFKDIKHDYLLSFSIELLSTMMPNAQIYPSNLYYTLPDGKRCEADGLIGYDTTLFVIEAKGSRITNKAKDGSYERTENHLKELIRDATLQGQRTINFIKNSENASFRNKKNQSIDFDPTQYDEFVLVSLTLEPIGNITPLLKVNNDLEYFDEHQFPLILSIYDLIVMVDHFEHPVFFLHYLKRRKRFLEVQKVYVFEEIDLMGYYLANGLYIENSLRRAEEGNINVLSFDNQTDEINDYYMYKFGHKEQFTPKVKSFHPEDFIALLNAIEASKIQHRVKIMSEFLEFNSDSIRTLIDNVHKVKKQFSEDGDLHDCSICSSKDGGGVGITFMTASNQTQLDEKLYHYCLYKLHQVKAKIWVGIGDINTSTDNYNIKCSFFAMSNN</sequence>
<name>A0ABT1SZG1_9SPHI</name>
<accession>A0ABT1SZG1</accession>
<dbReference type="Proteomes" id="UP001204376">
    <property type="component" value="Unassembled WGS sequence"/>
</dbReference>
<protein>
    <recommendedName>
        <fullName evidence="3">NERD domain-containing protein</fullName>
    </recommendedName>
</protein>
<dbReference type="EMBL" id="JANHOH010000001">
    <property type="protein sequence ID" value="MCQ6957724.1"/>
    <property type="molecule type" value="Genomic_DNA"/>
</dbReference>
<dbReference type="RefSeq" id="WP_256537918.1">
    <property type="nucleotide sequence ID" value="NZ_JANHOH010000001.1"/>
</dbReference>
<proteinExistence type="predicted"/>
<comment type="caution">
    <text evidence="1">The sequence shown here is derived from an EMBL/GenBank/DDBJ whole genome shotgun (WGS) entry which is preliminary data.</text>
</comment>
<organism evidence="1 2">
    <name type="scientific">Mucilaginibacter aquariorum</name>
    <dbReference type="NCBI Taxonomy" id="2967225"/>
    <lineage>
        <taxon>Bacteria</taxon>
        <taxon>Pseudomonadati</taxon>
        <taxon>Bacteroidota</taxon>
        <taxon>Sphingobacteriia</taxon>
        <taxon>Sphingobacteriales</taxon>
        <taxon>Sphingobacteriaceae</taxon>
        <taxon>Mucilaginibacter</taxon>
    </lineage>
</organism>
<evidence type="ECO:0000313" key="1">
    <source>
        <dbReference type="EMBL" id="MCQ6957724.1"/>
    </source>
</evidence>
<reference evidence="1 2" key="1">
    <citation type="submission" date="2022-07" db="EMBL/GenBank/DDBJ databases">
        <title>Mucilaginibacter sp. JC4.</title>
        <authorList>
            <person name="Le V."/>
            <person name="Ko S.-R."/>
            <person name="Ahn C.-Y."/>
            <person name="Oh H.-M."/>
        </authorList>
    </citation>
    <scope>NUCLEOTIDE SEQUENCE [LARGE SCALE GENOMIC DNA]</scope>
    <source>
        <strain evidence="1 2">JC4</strain>
    </source>
</reference>
<gene>
    <name evidence="1" type="ORF">NPE20_07140</name>
</gene>